<dbReference type="HOGENOM" id="CLU_3107993_0_0_1"/>
<protein>
    <submittedName>
        <fullName evidence="1">Uncharacterized protein</fullName>
    </submittedName>
</protein>
<dbReference type="Proteomes" id="UP000054485">
    <property type="component" value="Unassembled WGS sequence"/>
</dbReference>
<evidence type="ECO:0000313" key="2">
    <source>
        <dbReference type="Proteomes" id="UP000054485"/>
    </source>
</evidence>
<keyword evidence="2" id="KW-1185">Reference proteome</keyword>
<proteinExistence type="predicted"/>
<dbReference type="EMBL" id="KN835322">
    <property type="protein sequence ID" value="KIK39939.1"/>
    <property type="molecule type" value="Genomic_DNA"/>
</dbReference>
<reference evidence="2" key="2">
    <citation type="submission" date="2015-01" db="EMBL/GenBank/DDBJ databases">
        <title>Evolutionary Origins and Diversification of the Mycorrhizal Mutualists.</title>
        <authorList>
            <consortium name="DOE Joint Genome Institute"/>
            <consortium name="Mycorrhizal Genomics Consortium"/>
            <person name="Kohler A."/>
            <person name="Kuo A."/>
            <person name="Nagy L.G."/>
            <person name="Floudas D."/>
            <person name="Copeland A."/>
            <person name="Barry K.W."/>
            <person name="Cichocki N."/>
            <person name="Veneault-Fourrey C."/>
            <person name="LaButti K."/>
            <person name="Lindquist E.A."/>
            <person name="Lipzen A."/>
            <person name="Lundell T."/>
            <person name="Morin E."/>
            <person name="Murat C."/>
            <person name="Riley R."/>
            <person name="Ohm R."/>
            <person name="Sun H."/>
            <person name="Tunlid A."/>
            <person name="Henrissat B."/>
            <person name="Grigoriev I.V."/>
            <person name="Hibbett D.S."/>
            <person name="Martin F."/>
        </authorList>
    </citation>
    <scope>NUCLEOTIDE SEQUENCE [LARGE SCALE GENOMIC DNA]</scope>
    <source>
        <strain evidence="2">UH-Slu-Lm8-n1</strain>
    </source>
</reference>
<dbReference type="InParanoid" id="A0A0D0APM9"/>
<sequence length="51" mass="5825">MTFRSSPFQENRNSPAVIPEAAVRRPQYTGVHYSDVYRLTSLVQVGLRSKN</sequence>
<gene>
    <name evidence="1" type="ORF">CY34DRAFT_807713</name>
</gene>
<dbReference type="AlphaFoldDB" id="A0A0D0APM9"/>
<evidence type="ECO:0000313" key="1">
    <source>
        <dbReference type="EMBL" id="KIK39939.1"/>
    </source>
</evidence>
<organism evidence="1 2">
    <name type="scientific">Suillus luteus UH-Slu-Lm8-n1</name>
    <dbReference type="NCBI Taxonomy" id="930992"/>
    <lineage>
        <taxon>Eukaryota</taxon>
        <taxon>Fungi</taxon>
        <taxon>Dikarya</taxon>
        <taxon>Basidiomycota</taxon>
        <taxon>Agaricomycotina</taxon>
        <taxon>Agaricomycetes</taxon>
        <taxon>Agaricomycetidae</taxon>
        <taxon>Boletales</taxon>
        <taxon>Suillineae</taxon>
        <taxon>Suillaceae</taxon>
        <taxon>Suillus</taxon>
    </lineage>
</organism>
<accession>A0A0D0APM9</accession>
<name>A0A0D0APM9_9AGAM</name>
<reference evidence="1 2" key="1">
    <citation type="submission" date="2014-04" db="EMBL/GenBank/DDBJ databases">
        <authorList>
            <consortium name="DOE Joint Genome Institute"/>
            <person name="Kuo A."/>
            <person name="Ruytinx J."/>
            <person name="Rineau F."/>
            <person name="Colpaert J."/>
            <person name="Kohler A."/>
            <person name="Nagy L.G."/>
            <person name="Floudas D."/>
            <person name="Copeland A."/>
            <person name="Barry K.W."/>
            <person name="Cichocki N."/>
            <person name="Veneault-Fourrey C."/>
            <person name="LaButti K."/>
            <person name="Lindquist E.A."/>
            <person name="Lipzen A."/>
            <person name="Lundell T."/>
            <person name="Morin E."/>
            <person name="Murat C."/>
            <person name="Sun H."/>
            <person name="Tunlid A."/>
            <person name="Henrissat B."/>
            <person name="Grigoriev I.V."/>
            <person name="Hibbett D.S."/>
            <person name="Martin F."/>
            <person name="Nordberg H.P."/>
            <person name="Cantor M.N."/>
            <person name="Hua S.X."/>
        </authorList>
    </citation>
    <scope>NUCLEOTIDE SEQUENCE [LARGE SCALE GENOMIC DNA]</scope>
    <source>
        <strain evidence="1 2">UH-Slu-Lm8-n1</strain>
    </source>
</reference>